<keyword evidence="2" id="KW-1185">Reference proteome</keyword>
<dbReference type="EMBL" id="JACIFF010000010">
    <property type="protein sequence ID" value="MBB4080940.1"/>
    <property type="molecule type" value="Genomic_DNA"/>
</dbReference>
<comment type="caution">
    <text evidence="1">The sequence shown here is derived from an EMBL/GenBank/DDBJ whole genome shotgun (WGS) entry which is preliminary data.</text>
</comment>
<dbReference type="RefSeq" id="WP_183497162.1">
    <property type="nucleotide sequence ID" value="NZ_JACIFF010000010.1"/>
</dbReference>
<sequence length="386" mass="44757">MSLQTAYTTARVIETLENYALSDVVNDCSHTANDSSRYAVGAYSDEHFWNVVLNDIEGTWDKQFTLEDVTLSEHVARVPGLYFHPQAQHFKKLLDVHKEYVTDRWTHYSPPGKSQKILGGIGTLQIPPTLENWRIASVSTSNNASVGIPVLVHEEVWQHHKLGEGKRIELLHAYWKKMDASWAKRFFSMRGIPKGYLVIDHPDQLRINGNTYPTIYHPFTIMEYELEGSLFYDFVFVTVDSSDPDFRNQIRAFLGEYRYMKGRHGHYLIEPFVNNPLLDENDVLFQSPEELRRENAAAGSHLNLLVERIKHERFNQRTLDEIKIFIDNFLDIDDLKTVSDDIDIRVNSWYGGRRVFDESANFLDRVIKDDKEDVLVDILAKYGLTK</sequence>
<protein>
    <submittedName>
        <fullName evidence="1">Uncharacterized protein</fullName>
    </submittedName>
</protein>
<evidence type="ECO:0000313" key="1">
    <source>
        <dbReference type="EMBL" id="MBB4080940.1"/>
    </source>
</evidence>
<name>A0A840E7C6_9BACT</name>
<reference evidence="1 2" key="1">
    <citation type="submission" date="2020-08" db="EMBL/GenBank/DDBJ databases">
        <title>Genomic Encyclopedia of Type Strains, Phase IV (KMG-IV): sequencing the most valuable type-strain genomes for metagenomic binning, comparative biology and taxonomic classification.</title>
        <authorList>
            <person name="Goeker M."/>
        </authorList>
    </citation>
    <scope>NUCLEOTIDE SEQUENCE [LARGE SCALE GENOMIC DNA]</scope>
    <source>
        <strain evidence="1 2">DSM 105137</strain>
    </source>
</reference>
<accession>A0A840E7C6</accession>
<organism evidence="1 2">
    <name type="scientific">Neolewinella aquimaris</name>
    <dbReference type="NCBI Taxonomy" id="1835722"/>
    <lineage>
        <taxon>Bacteria</taxon>
        <taxon>Pseudomonadati</taxon>
        <taxon>Bacteroidota</taxon>
        <taxon>Saprospiria</taxon>
        <taxon>Saprospirales</taxon>
        <taxon>Lewinellaceae</taxon>
        <taxon>Neolewinella</taxon>
    </lineage>
</organism>
<evidence type="ECO:0000313" key="2">
    <source>
        <dbReference type="Proteomes" id="UP000576209"/>
    </source>
</evidence>
<dbReference type="AlphaFoldDB" id="A0A840E7C6"/>
<proteinExistence type="predicted"/>
<dbReference type="Proteomes" id="UP000576209">
    <property type="component" value="Unassembled WGS sequence"/>
</dbReference>
<gene>
    <name evidence="1" type="ORF">GGR28_003579</name>
</gene>